<dbReference type="EC" id="2.7.13.3" evidence="3"/>
<dbReference type="CDD" id="cd12912">
    <property type="entry name" value="PDC2_MCP_like"/>
    <property type="match status" value="2"/>
</dbReference>
<keyword evidence="9" id="KW-0812">Transmembrane</keyword>
<evidence type="ECO:0000313" key="15">
    <source>
        <dbReference type="EMBL" id="QTA79860.1"/>
    </source>
</evidence>
<dbReference type="SMART" id="SM00388">
    <property type="entry name" value="HisKA"/>
    <property type="match status" value="1"/>
</dbReference>
<dbReference type="RefSeq" id="WP_207691566.1">
    <property type="nucleotide sequence ID" value="NZ_CP061799.1"/>
</dbReference>
<evidence type="ECO:0000259" key="13">
    <source>
        <dbReference type="PROSITE" id="PS50113"/>
    </source>
</evidence>
<gene>
    <name evidence="15" type="ORF">dnl_21420</name>
</gene>
<dbReference type="InterPro" id="IPR001789">
    <property type="entry name" value="Sig_transdc_resp-reg_receiver"/>
</dbReference>
<dbReference type="InterPro" id="IPR000700">
    <property type="entry name" value="PAS-assoc_C"/>
</dbReference>
<evidence type="ECO:0000256" key="9">
    <source>
        <dbReference type="SAM" id="Phobius"/>
    </source>
</evidence>
<evidence type="ECO:0000256" key="4">
    <source>
        <dbReference type="ARBA" id="ARBA00022553"/>
    </source>
</evidence>
<sequence length="1021" mass="115653">MNIKQLYWTMPIRTQLVILFLIIIIPSFIVTGIYTISFIKKAIQTNIERELSNSTASLSNMIHTTASASMKNYLRAVAETNLGIVTDLYKEYKNQESSRELIIQKIRQTLLSQKIGKSGYIYCINSKGTAEIHPRKQVEGQQHLQHDFIKEQIKKKTGYIEYHWKNPEDEKPRLKALYMSYFKPLDWIISVSAYQDEFTELINVDDFKASIMELKFGKTGYAFVIDKNGKAIIHPQIEGLNVLYHPDMPKTPFQTMLKEKTGKIKYLWKNPQDLHPRWKIAFFNYIPGFDWIISSSSYEDEILSPVLKVSRIIIWAVLISSLSSIILVFFIGTRFMKRMNNLKQAFHRGMNGDYSVRSIPDSGDEIGQLAVCFNCFMQKFEDYHLNLLNQIQEKKQVESELRDNEKKYRQLFELESDAIFLVQQQSKKIIEANTSASRLYGYTLEQLKSFRFDALYAGKDPGQKSFLDLSSLFSVEYHCKKNGGSFPVEIKTGSFEWKKEIIEVCTVRDITTLARAEEKQMLLSMAIEQLREIIIITDINVNIQYVNSAFEKITGYKKSEILGKNPRVLKSGKHDTLFYKNMWNTLKKGNSWKGKITNKKKDGSLYVEDVIISPLSNTKGEIISYIAAKRDVSREIKLENQLLHSQKMEAIGTLAGGIAHDFNNILGGIIGYTDLAVKIYESNNDKMHYFLSKILQTGDRAKKLVQQILTFSRQGTGELKPVEPGLIIQEVIQLMRASLPAIIEIRHNINTNALVMADSTNLHQVFMNLCTNAGHAMKKSGGILSLDASDIIIDNNNSALYPNPDLSPGAYVKIIVSDTGKGIAPDILSRIFEPFFTTKGKKEGTGLGLSVVHGIIKQSSGDISVTSIPGKGTSFTILLPAVQEIIEDQSQERKQLPQGMEKILYVDDEDILVEIGEAQLESLGYRVTAVSDPQKALDIFKQNPFDFDLVITDLSMPRITGDQLAQAVLTFRNDIPVIICTGFSEKMPGELIEQLGIKDLLLKPVIISDLAYAVRKALDKD</sequence>
<dbReference type="SMART" id="SM00387">
    <property type="entry name" value="HATPase_c"/>
    <property type="match status" value="1"/>
</dbReference>
<feature type="domain" description="PAS" evidence="12">
    <location>
        <begin position="519"/>
        <end position="565"/>
    </location>
</feature>
<keyword evidence="5" id="KW-0808">Transferase</keyword>
<evidence type="ECO:0000259" key="11">
    <source>
        <dbReference type="PROSITE" id="PS50110"/>
    </source>
</evidence>
<keyword evidence="8" id="KW-0175">Coiled coil</keyword>
<dbReference type="Proteomes" id="UP000663720">
    <property type="component" value="Chromosome"/>
</dbReference>
<protein>
    <recommendedName>
        <fullName evidence="3">histidine kinase</fullName>
        <ecNumber evidence="3">2.7.13.3</ecNumber>
    </recommendedName>
</protein>
<dbReference type="PRINTS" id="PR00344">
    <property type="entry name" value="BCTRLSENSOR"/>
</dbReference>
<evidence type="ECO:0000259" key="10">
    <source>
        <dbReference type="PROSITE" id="PS50109"/>
    </source>
</evidence>
<dbReference type="PANTHER" id="PTHR43065:SF42">
    <property type="entry name" value="TWO-COMPONENT SENSOR PPRA"/>
    <property type="match status" value="1"/>
</dbReference>
<dbReference type="SUPFAM" id="SSF47384">
    <property type="entry name" value="Homodimeric domain of signal transducing histidine kinase"/>
    <property type="match status" value="1"/>
</dbReference>
<dbReference type="Pfam" id="PF00072">
    <property type="entry name" value="Response_reg"/>
    <property type="match status" value="1"/>
</dbReference>
<reference evidence="15" key="1">
    <citation type="journal article" date="2021" name="Microb. Physiol.">
        <title>Proteogenomic Insights into the Physiology of Marine, Sulfate-Reducing, Filamentous Desulfonema limicola and Desulfonema magnum.</title>
        <authorList>
            <person name="Schnaars V."/>
            <person name="Wohlbrand L."/>
            <person name="Scheve S."/>
            <person name="Hinrichs C."/>
            <person name="Reinhardt R."/>
            <person name="Rabus R."/>
        </authorList>
    </citation>
    <scope>NUCLEOTIDE SEQUENCE</scope>
    <source>
        <strain evidence="15">5ac10</strain>
    </source>
</reference>
<dbReference type="GO" id="GO:0016020">
    <property type="term" value="C:membrane"/>
    <property type="evidence" value="ECO:0007669"/>
    <property type="project" value="UniProtKB-SubCell"/>
</dbReference>
<dbReference type="InterPro" id="IPR004358">
    <property type="entry name" value="Sig_transdc_His_kin-like_C"/>
</dbReference>
<dbReference type="InterPro" id="IPR036890">
    <property type="entry name" value="HATPase_C_sf"/>
</dbReference>
<feature type="transmembrane region" description="Helical" evidence="9">
    <location>
        <begin position="312"/>
        <end position="332"/>
    </location>
</feature>
<keyword evidence="4 7" id="KW-0597">Phosphoprotein</keyword>
<evidence type="ECO:0000313" key="16">
    <source>
        <dbReference type="Proteomes" id="UP000663720"/>
    </source>
</evidence>
<dbReference type="Gene3D" id="3.30.565.10">
    <property type="entry name" value="Histidine kinase-like ATPase, C-terminal domain"/>
    <property type="match status" value="1"/>
</dbReference>
<evidence type="ECO:0000256" key="7">
    <source>
        <dbReference type="PROSITE-ProRule" id="PRU00169"/>
    </source>
</evidence>
<evidence type="ECO:0000256" key="3">
    <source>
        <dbReference type="ARBA" id="ARBA00012438"/>
    </source>
</evidence>
<keyword evidence="9" id="KW-0472">Membrane</keyword>
<dbReference type="CDD" id="cd06225">
    <property type="entry name" value="HAMP"/>
    <property type="match status" value="1"/>
</dbReference>
<evidence type="ECO:0000256" key="2">
    <source>
        <dbReference type="ARBA" id="ARBA00004370"/>
    </source>
</evidence>
<dbReference type="InterPro" id="IPR036097">
    <property type="entry name" value="HisK_dim/P_sf"/>
</dbReference>
<organism evidence="15 16">
    <name type="scientific">Desulfonema limicola</name>
    <dbReference type="NCBI Taxonomy" id="45656"/>
    <lineage>
        <taxon>Bacteria</taxon>
        <taxon>Pseudomonadati</taxon>
        <taxon>Thermodesulfobacteriota</taxon>
        <taxon>Desulfobacteria</taxon>
        <taxon>Desulfobacterales</taxon>
        <taxon>Desulfococcaceae</taxon>
        <taxon>Desulfonema</taxon>
    </lineage>
</organism>
<dbReference type="SMART" id="SM00091">
    <property type="entry name" value="PAS"/>
    <property type="match status" value="2"/>
</dbReference>
<dbReference type="InterPro" id="IPR000014">
    <property type="entry name" value="PAS"/>
</dbReference>
<dbReference type="PROSITE" id="PS50113">
    <property type="entry name" value="PAC"/>
    <property type="match status" value="1"/>
</dbReference>
<feature type="modified residue" description="4-aspartylphosphate" evidence="7">
    <location>
        <position position="953"/>
    </location>
</feature>
<evidence type="ECO:0000259" key="12">
    <source>
        <dbReference type="PROSITE" id="PS50112"/>
    </source>
</evidence>
<dbReference type="Gene3D" id="3.40.50.2300">
    <property type="match status" value="1"/>
</dbReference>
<dbReference type="EMBL" id="CP061799">
    <property type="protein sequence ID" value="QTA79860.1"/>
    <property type="molecule type" value="Genomic_DNA"/>
</dbReference>
<dbReference type="InterPro" id="IPR003661">
    <property type="entry name" value="HisK_dim/P_dom"/>
</dbReference>
<dbReference type="PROSITE" id="PS50112">
    <property type="entry name" value="PAS"/>
    <property type="match status" value="2"/>
</dbReference>
<keyword evidence="6 15" id="KW-0418">Kinase</keyword>
<feature type="domain" description="HAMP" evidence="14">
    <location>
        <begin position="333"/>
        <end position="385"/>
    </location>
</feature>
<dbReference type="Gene3D" id="6.10.340.10">
    <property type="match status" value="1"/>
</dbReference>
<feature type="domain" description="Histidine kinase" evidence="10">
    <location>
        <begin position="657"/>
        <end position="883"/>
    </location>
</feature>
<dbReference type="KEGG" id="dli:dnl_21420"/>
<dbReference type="Pfam" id="PF02518">
    <property type="entry name" value="HATPase_c"/>
    <property type="match status" value="1"/>
</dbReference>
<dbReference type="AlphaFoldDB" id="A0A975GG26"/>
<dbReference type="InterPro" id="IPR035965">
    <property type="entry name" value="PAS-like_dom_sf"/>
</dbReference>
<dbReference type="NCBIfam" id="TIGR00229">
    <property type="entry name" value="sensory_box"/>
    <property type="match status" value="2"/>
</dbReference>
<name>A0A975GG26_9BACT</name>
<dbReference type="Gene3D" id="3.30.450.20">
    <property type="entry name" value="PAS domain"/>
    <property type="match status" value="4"/>
</dbReference>
<evidence type="ECO:0000256" key="1">
    <source>
        <dbReference type="ARBA" id="ARBA00000085"/>
    </source>
</evidence>
<dbReference type="Gene3D" id="1.10.287.130">
    <property type="match status" value="1"/>
</dbReference>
<dbReference type="SUPFAM" id="SSF55874">
    <property type="entry name" value="ATPase domain of HSP90 chaperone/DNA topoisomerase II/histidine kinase"/>
    <property type="match status" value="1"/>
</dbReference>
<dbReference type="CDD" id="cd00082">
    <property type="entry name" value="HisKA"/>
    <property type="match status" value="1"/>
</dbReference>
<dbReference type="InterPro" id="IPR011006">
    <property type="entry name" value="CheY-like_superfamily"/>
</dbReference>
<feature type="domain" description="PAC" evidence="13">
    <location>
        <begin position="590"/>
        <end position="644"/>
    </location>
</feature>
<feature type="transmembrane region" description="Helical" evidence="9">
    <location>
        <begin position="16"/>
        <end position="39"/>
    </location>
</feature>
<feature type="coiled-coil region" evidence="8">
    <location>
        <begin position="387"/>
        <end position="414"/>
    </location>
</feature>
<dbReference type="InterPro" id="IPR003594">
    <property type="entry name" value="HATPase_dom"/>
</dbReference>
<proteinExistence type="predicted"/>
<dbReference type="Pfam" id="PF08269">
    <property type="entry name" value="dCache_2"/>
    <property type="match status" value="1"/>
</dbReference>
<keyword evidence="9" id="KW-1133">Transmembrane helix</keyword>
<evidence type="ECO:0000259" key="14">
    <source>
        <dbReference type="PROSITE" id="PS50885"/>
    </source>
</evidence>
<dbReference type="InterPro" id="IPR003660">
    <property type="entry name" value="HAMP_dom"/>
</dbReference>
<dbReference type="SUPFAM" id="SSF158472">
    <property type="entry name" value="HAMP domain-like"/>
    <property type="match status" value="1"/>
</dbReference>
<dbReference type="PROSITE" id="PS50110">
    <property type="entry name" value="RESPONSE_REGULATORY"/>
    <property type="match status" value="1"/>
</dbReference>
<accession>A0A975GG26</accession>
<feature type="domain" description="Response regulatory" evidence="11">
    <location>
        <begin position="902"/>
        <end position="1018"/>
    </location>
</feature>
<dbReference type="SUPFAM" id="SSF52172">
    <property type="entry name" value="CheY-like"/>
    <property type="match status" value="1"/>
</dbReference>
<dbReference type="PANTHER" id="PTHR43065">
    <property type="entry name" value="SENSOR HISTIDINE KINASE"/>
    <property type="match status" value="1"/>
</dbReference>
<dbReference type="Pfam" id="PF13426">
    <property type="entry name" value="PAS_9"/>
    <property type="match status" value="2"/>
</dbReference>
<evidence type="ECO:0000256" key="6">
    <source>
        <dbReference type="ARBA" id="ARBA00022777"/>
    </source>
</evidence>
<dbReference type="CDD" id="cd00156">
    <property type="entry name" value="REC"/>
    <property type="match status" value="1"/>
</dbReference>
<dbReference type="InterPro" id="IPR005467">
    <property type="entry name" value="His_kinase_dom"/>
</dbReference>
<dbReference type="SUPFAM" id="SSF55785">
    <property type="entry name" value="PYP-like sensor domain (PAS domain)"/>
    <property type="match status" value="2"/>
</dbReference>
<keyword evidence="16" id="KW-1185">Reference proteome</keyword>
<comment type="catalytic activity">
    <reaction evidence="1">
        <text>ATP + protein L-histidine = ADP + protein N-phospho-L-histidine.</text>
        <dbReference type="EC" id="2.7.13.3"/>
    </reaction>
</comment>
<dbReference type="SMART" id="SM00448">
    <property type="entry name" value="REC"/>
    <property type="match status" value="1"/>
</dbReference>
<evidence type="ECO:0000256" key="8">
    <source>
        <dbReference type="SAM" id="Coils"/>
    </source>
</evidence>
<comment type="subcellular location">
    <subcellularLocation>
        <location evidence="2">Membrane</location>
    </subcellularLocation>
</comment>
<dbReference type="GO" id="GO:0000155">
    <property type="term" value="F:phosphorelay sensor kinase activity"/>
    <property type="evidence" value="ECO:0007669"/>
    <property type="project" value="InterPro"/>
</dbReference>
<dbReference type="CDD" id="cd00130">
    <property type="entry name" value="PAS"/>
    <property type="match status" value="2"/>
</dbReference>
<dbReference type="PROSITE" id="PS50885">
    <property type="entry name" value="HAMP"/>
    <property type="match status" value="1"/>
</dbReference>
<evidence type="ECO:0000256" key="5">
    <source>
        <dbReference type="ARBA" id="ARBA00022679"/>
    </source>
</evidence>
<dbReference type="PROSITE" id="PS50109">
    <property type="entry name" value="HIS_KIN"/>
    <property type="match status" value="1"/>
</dbReference>
<dbReference type="Pfam" id="PF00512">
    <property type="entry name" value="HisKA"/>
    <property type="match status" value="1"/>
</dbReference>
<feature type="domain" description="PAS" evidence="12">
    <location>
        <begin position="404"/>
        <end position="447"/>
    </location>
</feature>
<dbReference type="InterPro" id="IPR004010">
    <property type="entry name" value="Double_Cache_2"/>
</dbReference>